<feature type="compositionally biased region" description="Pro residues" evidence="1">
    <location>
        <begin position="1"/>
        <end position="11"/>
    </location>
</feature>
<dbReference type="Proteomes" id="UP001519460">
    <property type="component" value="Unassembled WGS sequence"/>
</dbReference>
<accession>A0ABD0JXC8</accession>
<proteinExistence type="predicted"/>
<keyword evidence="3" id="KW-1185">Reference proteome</keyword>
<name>A0ABD0JXC8_9CAEN</name>
<dbReference type="SUPFAM" id="SSF52540">
    <property type="entry name" value="P-loop containing nucleoside triphosphate hydrolases"/>
    <property type="match status" value="2"/>
</dbReference>
<evidence type="ECO:0000256" key="1">
    <source>
        <dbReference type="SAM" id="MobiDB-lite"/>
    </source>
</evidence>
<evidence type="ECO:0000313" key="3">
    <source>
        <dbReference type="Proteomes" id="UP001519460"/>
    </source>
</evidence>
<organism evidence="2 3">
    <name type="scientific">Batillaria attramentaria</name>
    <dbReference type="NCBI Taxonomy" id="370345"/>
    <lineage>
        <taxon>Eukaryota</taxon>
        <taxon>Metazoa</taxon>
        <taxon>Spiralia</taxon>
        <taxon>Lophotrochozoa</taxon>
        <taxon>Mollusca</taxon>
        <taxon>Gastropoda</taxon>
        <taxon>Caenogastropoda</taxon>
        <taxon>Sorbeoconcha</taxon>
        <taxon>Cerithioidea</taxon>
        <taxon>Batillariidae</taxon>
        <taxon>Batillaria</taxon>
    </lineage>
</organism>
<evidence type="ECO:0000313" key="2">
    <source>
        <dbReference type="EMBL" id="KAK7479369.1"/>
    </source>
</evidence>
<feature type="non-terminal residue" evidence="2">
    <location>
        <position position="432"/>
    </location>
</feature>
<evidence type="ECO:0008006" key="4">
    <source>
        <dbReference type="Google" id="ProtNLM"/>
    </source>
</evidence>
<feature type="compositionally biased region" description="Polar residues" evidence="1">
    <location>
        <begin position="27"/>
        <end position="36"/>
    </location>
</feature>
<comment type="caution">
    <text evidence="2">The sequence shown here is derived from an EMBL/GenBank/DDBJ whole genome shotgun (WGS) entry which is preliminary data.</text>
</comment>
<dbReference type="AlphaFoldDB" id="A0ABD0JXC8"/>
<gene>
    <name evidence="2" type="ORF">BaRGS_00029361</name>
</gene>
<reference evidence="2 3" key="1">
    <citation type="journal article" date="2023" name="Sci. Data">
        <title>Genome assembly of the Korean intertidal mud-creeper Batillaria attramentaria.</title>
        <authorList>
            <person name="Patra A.K."/>
            <person name="Ho P.T."/>
            <person name="Jun S."/>
            <person name="Lee S.J."/>
            <person name="Kim Y."/>
            <person name="Won Y.J."/>
        </authorList>
    </citation>
    <scope>NUCLEOTIDE SEQUENCE [LARGE SCALE GENOMIC DNA]</scope>
    <source>
        <strain evidence="2">Wonlab-2016</strain>
    </source>
</reference>
<dbReference type="EMBL" id="JACVVK020000304">
    <property type="protein sequence ID" value="KAK7479369.1"/>
    <property type="molecule type" value="Genomic_DNA"/>
</dbReference>
<protein>
    <recommendedName>
        <fullName evidence="4">AAA+ ATPase domain-containing protein</fullName>
    </recommendedName>
</protein>
<dbReference type="InterPro" id="IPR027417">
    <property type="entry name" value="P-loop_NTPase"/>
</dbReference>
<feature type="region of interest" description="Disordered" evidence="1">
    <location>
        <begin position="1"/>
        <end position="37"/>
    </location>
</feature>
<sequence length="432" mass="47247">MFLPPTRPPAGPQTQRTARGREKASGPTPNQQQSSRLAREAAAIDFAQQHVMYCLQKLGQMQLETMFVISGLDYCQTLTNPFSSKAAGLIVPRSVDRKLDPHVQPEIFDVLVIHRFYGILVGEIETVGVAYDDQKGTEGPTDAEVAQRVKEAMQRLDKSENTVNSLAAGLNVRKTLILPYVTTAQFQRVLATDPQLEQTFIDSTACIEGKLARLVLTPDQLTLLSAGHDLVMLTGPTGTGKTAVLGLKGLQWLREGHDVHVPSTLPSTRASSRLIYYQLQLTLSEDPTMPSTAGKVHLHLFDICNAPGDKERVVNTLASASKDQELFVLMDEILLTSGGFSQTFHSIIQALRARVPKLHLWSATNSHTDIPTAMQAFPLTAPFSAGGRYIGGDITKSGSKVSGTPLMYRDVFVLTRSSGLHGRIFFIPPSRF</sequence>